<gene>
    <name evidence="1" type="ORF">ZHD862_LOCUS34415</name>
</gene>
<dbReference type="AlphaFoldDB" id="A0A815NE34"/>
<proteinExistence type="predicted"/>
<name>A0A815NE34_9BILA</name>
<dbReference type="Proteomes" id="UP000663864">
    <property type="component" value="Unassembled WGS sequence"/>
</dbReference>
<evidence type="ECO:0000313" key="1">
    <source>
        <dbReference type="EMBL" id="CAF1431906.1"/>
    </source>
</evidence>
<protein>
    <recommendedName>
        <fullName evidence="3">F-box domain-containing protein</fullName>
    </recommendedName>
</protein>
<organism evidence="1 2">
    <name type="scientific">Rotaria sordida</name>
    <dbReference type="NCBI Taxonomy" id="392033"/>
    <lineage>
        <taxon>Eukaryota</taxon>
        <taxon>Metazoa</taxon>
        <taxon>Spiralia</taxon>
        <taxon>Gnathifera</taxon>
        <taxon>Rotifera</taxon>
        <taxon>Eurotatoria</taxon>
        <taxon>Bdelloidea</taxon>
        <taxon>Philodinida</taxon>
        <taxon>Philodinidae</taxon>
        <taxon>Rotaria</taxon>
    </lineage>
</organism>
<dbReference type="EMBL" id="CAJNOT010004428">
    <property type="protein sequence ID" value="CAF1431906.1"/>
    <property type="molecule type" value="Genomic_DNA"/>
</dbReference>
<evidence type="ECO:0000313" key="2">
    <source>
        <dbReference type="Proteomes" id="UP000663864"/>
    </source>
</evidence>
<comment type="caution">
    <text evidence="1">The sequence shown here is derived from an EMBL/GenBank/DDBJ whole genome shotgun (WGS) entry which is preliminary data.</text>
</comment>
<sequence>MNHMANKQKNQNFFTLFENIPNELFIEILSYLIATDAVIAFSNLNYRFQCLIFEFCQSFDLTSISKNKFDIIFQYHNTNRWHSLKLSDDNNTRGQVKYFFENYFFIDNFSQLQSLSIIKNKPFNQYPLLSQLPFLINLISLKIESICGNNISEFNLPKLKKLIFSSCANTNWLKNFSEIETIEYTIIDCCLNDKILIWPKILKHLKIIFTNDDDCLLIQQSLTHLSQLINLEIYQKEKGISFPNGQIWEQIILSSLPLLKNFQFYFQFACYDYQLHQVKQVIASFSTPFYVLEKNWFIHCDLSARCDTYDMYNRRRKFAILYTIPFPFETLTIFKNSSKTMISNWSKNNIDHLSINTYKNIKTLIFKSYTKPDQNFNRSNIMNLIINTSFDSLDWIHVLTKLRHLTIDDCAVLSMENFNIFLDNTPYLYSLTAKKSMMKLLTDNWTDICVCNHLSRKIRSLTFYSNKNSLQYFNKNELEKILPIFSSKCQHLSLGVHSRNNTIDFILRKMLQLNSLHVHIQQKNSSPATIEWLEQQHTRFNHFNCIIINDRQDHYFWLG</sequence>
<accession>A0A815NE34</accession>
<evidence type="ECO:0008006" key="3">
    <source>
        <dbReference type="Google" id="ProtNLM"/>
    </source>
</evidence>
<reference evidence="1" key="1">
    <citation type="submission" date="2021-02" db="EMBL/GenBank/DDBJ databases">
        <authorList>
            <person name="Nowell W R."/>
        </authorList>
    </citation>
    <scope>NUCLEOTIDE SEQUENCE</scope>
</reference>